<proteinExistence type="predicted"/>
<evidence type="ECO:0000256" key="4">
    <source>
        <dbReference type="ARBA" id="ARBA00022692"/>
    </source>
</evidence>
<accession>A0A1W0WR69</accession>
<dbReference type="Proteomes" id="UP000192578">
    <property type="component" value="Unassembled WGS sequence"/>
</dbReference>
<dbReference type="Gene3D" id="1.20.1070.10">
    <property type="entry name" value="Rhodopsin 7-helix transmembrane proteins"/>
    <property type="match status" value="1"/>
</dbReference>
<dbReference type="PROSITE" id="PS50262">
    <property type="entry name" value="G_PROTEIN_RECEP_F1_2"/>
    <property type="match status" value="1"/>
</dbReference>
<protein>
    <recommendedName>
        <fullName evidence="3">Thyrotropin-releasing hormone receptor</fullName>
    </recommendedName>
    <alternativeName>
        <fullName evidence="7">Thyroliberin receptor</fullName>
    </alternativeName>
</protein>
<comment type="caution">
    <text evidence="10">The sequence shown here is derived from an EMBL/GenBank/DDBJ whole genome shotgun (WGS) entry which is preliminary data.</text>
</comment>
<feature type="transmembrane region" description="Helical" evidence="8">
    <location>
        <begin position="323"/>
        <end position="343"/>
    </location>
</feature>
<sequence length="379" mass="42862">MAESNNTTNYWGGDGMEGNGTNEDFEVVYRIVATVLHIVIFITGLIGNVGLIFVVSISSADLIVLSTAVPEAIAFKYIGERWLLGEAGCAIFVFSNFFGINAGSLSLLAFTVERYIAGCRPLQAQKLCTLHRSRKVIMLCWLLAFAYCAPWFGLTEVRRDSNNLGMEQCELRLTLESYAGIFGTDLVLFYLIPLVVAVVAYAKIARVLRERVRRFSTRKRHSSGYGVHVYLDNGGTWITENRPSHANGTWDGQPPLQQQQFQEYDSITQSSGFCHDHGSHRAEQSQGLRMMVVIVVMFAVSWLPFRGLLLYNTFASEPWLDMWFLLFAKTLIYLNCAINPFLYNILCRRFRVAVWEIVLRKSDKMRWLISCCPPTAIAL</sequence>
<evidence type="ECO:0000256" key="1">
    <source>
        <dbReference type="ARBA" id="ARBA00004100"/>
    </source>
</evidence>
<dbReference type="PRINTS" id="PR00237">
    <property type="entry name" value="GPCRRHODOPSN"/>
</dbReference>
<keyword evidence="5 8" id="KW-1133">Transmembrane helix</keyword>
<evidence type="ECO:0000256" key="6">
    <source>
        <dbReference type="ARBA" id="ARBA00023136"/>
    </source>
</evidence>
<comment type="function">
    <text evidence="1">Receptor for thyrotropin-releasing hormone (TRH). Upon ligand binding, this G-protein-coupled receptor triggers activation of the phosphatidylinositol (IP3)-calcium-protein kinase C (PKC) pathway.</text>
</comment>
<feature type="domain" description="G-protein coupled receptors family 1 profile" evidence="9">
    <location>
        <begin position="33"/>
        <end position="343"/>
    </location>
</feature>
<feature type="transmembrane region" description="Helical" evidence="8">
    <location>
        <begin position="290"/>
        <end position="311"/>
    </location>
</feature>
<dbReference type="SUPFAM" id="SSF81321">
    <property type="entry name" value="Family A G protein-coupled receptor-like"/>
    <property type="match status" value="1"/>
</dbReference>
<dbReference type="InterPro" id="IPR017452">
    <property type="entry name" value="GPCR_Rhodpsn_7TM"/>
</dbReference>
<dbReference type="OrthoDB" id="10036964at2759"/>
<keyword evidence="11" id="KW-1185">Reference proteome</keyword>
<feature type="transmembrane region" description="Helical" evidence="8">
    <location>
        <begin position="187"/>
        <end position="208"/>
    </location>
</feature>
<dbReference type="InterPro" id="IPR002120">
    <property type="entry name" value="TRH_rcpt_1"/>
</dbReference>
<dbReference type="EMBL" id="MTYJ01000057">
    <property type="protein sequence ID" value="OQV17701.1"/>
    <property type="molecule type" value="Genomic_DNA"/>
</dbReference>
<gene>
    <name evidence="10" type="ORF">BV898_08158</name>
</gene>
<evidence type="ECO:0000256" key="8">
    <source>
        <dbReference type="SAM" id="Phobius"/>
    </source>
</evidence>
<keyword evidence="6 8" id="KW-0472">Membrane</keyword>
<evidence type="ECO:0000256" key="3">
    <source>
        <dbReference type="ARBA" id="ARBA00018873"/>
    </source>
</evidence>
<evidence type="ECO:0000256" key="2">
    <source>
        <dbReference type="ARBA" id="ARBA00004370"/>
    </source>
</evidence>
<evidence type="ECO:0000256" key="7">
    <source>
        <dbReference type="ARBA" id="ARBA00032251"/>
    </source>
</evidence>
<keyword evidence="4 8" id="KW-0812">Transmembrane</keyword>
<reference evidence="11" key="1">
    <citation type="submission" date="2017-01" db="EMBL/GenBank/DDBJ databases">
        <title>Comparative genomics of anhydrobiosis in the tardigrade Hypsibius dujardini.</title>
        <authorList>
            <person name="Yoshida Y."/>
            <person name="Koutsovoulos G."/>
            <person name="Laetsch D."/>
            <person name="Stevens L."/>
            <person name="Kumar S."/>
            <person name="Horikawa D."/>
            <person name="Ishino K."/>
            <person name="Komine S."/>
            <person name="Tomita M."/>
            <person name="Blaxter M."/>
            <person name="Arakawa K."/>
        </authorList>
    </citation>
    <scope>NUCLEOTIDE SEQUENCE [LARGE SCALE GENOMIC DNA]</scope>
    <source>
        <strain evidence="11">Z151</strain>
    </source>
</reference>
<comment type="subcellular location">
    <subcellularLocation>
        <location evidence="2">Membrane</location>
    </subcellularLocation>
</comment>
<feature type="transmembrane region" description="Helical" evidence="8">
    <location>
        <begin position="91"/>
        <end position="116"/>
    </location>
</feature>
<dbReference type="GO" id="GO:0004997">
    <property type="term" value="F:thyrotropin-releasing hormone receptor activity"/>
    <property type="evidence" value="ECO:0007669"/>
    <property type="project" value="InterPro"/>
</dbReference>
<organism evidence="10 11">
    <name type="scientific">Hypsibius exemplaris</name>
    <name type="common">Freshwater tardigrade</name>
    <dbReference type="NCBI Taxonomy" id="2072580"/>
    <lineage>
        <taxon>Eukaryota</taxon>
        <taxon>Metazoa</taxon>
        <taxon>Ecdysozoa</taxon>
        <taxon>Tardigrada</taxon>
        <taxon>Eutardigrada</taxon>
        <taxon>Parachela</taxon>
        <taxon>Hypsibioidea</taxon>
        <taxon>Hypsibiidae</taxon>
        <taxon>Hypsibius</taxon>
    </lineage>
</organism>
<name>A0A1W0WR69_HYPEX</name>
<feature type="transmembrane region" description="Helical" evidence="8">
    <location>
        <begin position="27"/>
        <end position="55"/>
    </location>
</feature>
<dbReference type="PANTHER" id="PTHR46061:SF3">
    <property type="entry name" value="THYROTROPIN-RELEASING HORMONE RECEPTOR"/>
    <property type="match status" value="1"/>
</dbReference>
<dbReference type="Pfam" id="PF00001">
    <property type="entry name" value="7tm_1"/>
    <property type="match status" value="1"/>
</dbReference>
<evidence type="ECO:0000313" key="11">
    <source>
        <dbReference type="Proteomes" id="UP000192578"/>
    </source>
</evidence>
<dbReference type="PANTHER" id="PTHR46061">
    <property type="entry name" value="THYROTROPIN-RELEASING HORMONE RECEPTOR"/>
    <property type="match status" value="1"/>
</dbReference>
<dbReference type="InterPro" id="IPR000276">
    <property type="entry name" value="GPCR_Rhodpsn"/>
</dbReference>
<evidence type="ECO:0000313" key="10">
    <source>
        <dbReference type="EMBL" id="OQV17701.1"/>
    </source>
</evidence>
<evidence type="ECO:0000256" key="5">
    <source>
        <dbReference type="ARBA" id="ARBA00022989"/>
    </source>
</evidence>
<feature type="transmembrane region" description="Helical" evidence="8">
    <location>
        <begin position="136"/>
        <end position="154"/>
    </location>
</feature>
<keyword evidence="10" id="KW-0675">Receptor</keyword>
<evidence type="ECO:0000259" key="9">
    <source>
        <dbReference type="PROSITE" id="PS50262"/>
    </source>
</evidence>
<dbReference type="AlphaFoldDB" id="A0A1W0WR69"/>
<dbReference type="GO" id="GO:0016020">
    <property type="term" value="C:membrane"/>
    <property type="evidence" value="ECO:0007669"/>
    <property type="project" value="UniProtKB-SubCell"/>
</dbReference>